<accession>A0A1E4RR61</accession>
<evidence type="ECO:0000313" key="3">
    <source>
        <dbReference type="EMBL" id="ODV69784.1"/>
    </source>
</evidence>
<sequence length="143" mass="16564">MGKVGVVLGIGVDLLKTSRFQQLLLKHEKQVNSDFAKRLSQRILHPKRELPSFEEAAEANDLRRCTLILSGSWAAKEAAFKSLDIEDQSEFQFKDWYRFYNGRGKPYIQSDDYQLKNPDEEFLLSISHDVDLLVAYVTRQLLK</sequence>
<dbReference type="Proteomes" id="UP000095085">
    <property type="component" value="Unassembled WGS sequence"/>
</dbReference>
<gene>
    <name evidence="3" type="ORF">HYPBUDRAFT_146179</name>
</gene>
<organism evidence="3 4">
    <name type="scientific">Hyphopichia burtonii NRRL Y-1933</name>
    <dbReference type="NCBI Taxonomy" id="984485"/>
    <lineage>
        <taxon>Eukaryota</taxon>
        <taxon>Fungi</taxon>
        <taxon>Dikarya</taxon>
        <taxon>Ascomycota</taxon>
        <taxon>Saccharomycotina</taxon>
        <taxon>Pichiomycetes</taxon>
        <taxon>Debaryomycetaceae</taxon>
        <taxon>Hyphopichia</taxon>
    </lineage>
</organism>
<feature type="domain" description="4'-phosphopantetheinyl transferase" evidence="2">
    <location>
        <begin position="9"/>
        <end position="113"/>
    </location>
</feature>
<dbReference type="GeneID" id="30994496"/>
<dbReference type="Gene3D" id="3.90.470.20">
    <property type="entry name" value="4'-phosphopantetheinyl transferase domain"/>
    <property type="match status" value="1"/>
</dbReference>
<dbReference type="Pfam" id="PF01648">
    <property type="entry name" value="ACPS"/>
    <property type="match status" value="1"/>
</dbReference>
<dbReference type="RefSeq" id="XP_020078851.1">
    <property type="nucleotide sequence ID" value="XM_020219946.1"/>
</dbReference>
<reference evidence="4" key="1">
    <citation type="submission" date="2016-05" db="EMBL/GenBank/DDBJ databases">
        <title>Comparative genomics of biotechnologically important yeasts.</title>
        <authorList>
            <consortium name="DOE Joint Genome Institute"/>
            <person name="Riley R."/>
            <person name="Haridas S."/>
            <person name="Wolfe K.H."/>
            <person name="Lopes M.R."/>
            <person name="Hittinger C.T."/>
            <person name="Goker M."/>
            <person name="Salamov A."/>
            <person name="Wisecaver J."/>
            <person name="Long T.M."/>
            <person name="Aerts A.L."/>
            <person name="Barry K."/>
            <person name="Choi C."/>
            <person name="Clum A."/>
            <person name="Coughlan A.Y."/>
            <person name="Deshpande S."/>
            <person name="Douglass A.P."/>
            <person name="Hanson S.J."/>
            <person name="Klenk H.-P."/>
            <person name="Labutti K."/>
            <person name="Lapidus A."/>
            <person name="Lindquist E."/>
            <person name="Lipzen A."/>
            <person name="Meier-Kolthoff J.P."/>
            <person name="Ohm R.A."/>
            <person name="Otillar R.P."/>
            <person name="Pangilinan J."/>
            <person name="Peng Y."/>
            <person name="Rokas A."/>
            <person name="Rosa C.A."/>
            <person name="Scheuner C."/>
            <person name="Sibirny A.A."/>
            <person name="Slot J.C."/>
            <person name="Stielow J.B."/>
            <person name="Sun H."/>
            <person name="Kurtzman C.P."/>
            <person name="Blackwell M."/>
            <person name="Grigoriev I.V."/>
            <person name="Jeffries T.W."/>
        </authorList>
    </citation>
    <scope>NUCLEOTIDE SEQUENCE [LARGE SCALE GENOMIC DNA]</scope>
    <source>
        <strain evidence="4">NRRL Y-1933</strain>
    </source>
</reference>
<protein>
    <recommendedName>
        <fullName evidence="2">4'-phosphopantetheinyl transferase domain-containing protein</fullName>
    </recommendedName>
</protein>
<dbReference type="GO" id="GO:0008897">
    <property type="term" value="F:holo-[acyl-carrier-protein] synthase activity"/>
    <property type="evidence" value="ECO:0007669"/>
    <property type="project" value="InterPro"/>
</dbReference>
<name>A0A1E4RR61_9ASCO</name>
<dbReference type="EMBL" id="KV454538">
    <property type="protein sequence ID" value="ODV69784.1"/>
    <property type="molecule type" value="Genomic_DNA"/>
</dbReference>
<keyword evidence="4" id="KW-1185">Reference proteome</keyword>
<keyword evidence="1" id="KW-0808">Transferase</keyword>
<evidence type="ECO:0000259" key="2">
    <source>
        <dbReference type="Pfam" id="PF01648"/>
    </source>
</evidence>
<dbReference type="InterPro" id="IPR008278">
    <property type="entry name" value="4-PPantetheinyl_Trfase_dom"/>
</dbReference>
<dbReference type="STRING" id="984485.A0A1E4RR61"/>
<dbReference type="GO" id="GO:0000287">
    <property type="term" value="F:magnesium ion binding"/>
    <property type="evidence" value="ECO:0007669"/>
    <property type="project" value="InterPro"/>
</dbReference>
<dbReference type="AlphaFoldDB" id="A0A1E4RR61"/>
<evidence type="ECO:0000313" key="4">
    <source>
        <dbReference type="Proteomes" id="UP000095085"/>
    </source>
</evidence>
<dbReference type="SUPFAM" id="SSF56214">
    <property type="entry name" value="4'-phosphopantetheinyl transferase"/>
    <property type="match status" value="1"/>
</dbReference>
<dbReference type="InterPro" id="IPR037143">
    <property type="entry name" value="4-PPantetheinyl_Trfase_dom_sf"/>
</dbReference>
<dbReference type="OrthoDB" id="15433at2759"/>
<proteinExistence type="predicted"/>
<evidence type="ECO:0000256" key="1">
    <source>
        <dbReference type="ARBA" id="ARBA00022679"/>
    </source>
</evidence>